<accession>A0A2T8IDV4</accession>
<dbReference type="EMBL" id="CM008052">
    <property type="protein sequence ID" value="PVH35838.1"/>
    <property type="molecule type" value="Genomic_DNA"/>
</dbReference>
<proteinExistence type="predicted"/>
<name>A0A2T8IDV4_9POAL</name>
<evidence type="ECO:0000313" key="1">
    <source>
        <dbReference type="EMBL" id="PVH35838.1"/>
    </source>
</evidence>
<reference evidence="1" key="1">
    <citation type="submission" date="2018-04" db="EMBL/GenBank/DDBJ databases">
        <title>WGS assembly of Panicum hallii.</title>
        <authorList>
            <person name="Lovell J."/>
            <person name="Jenkins J."/>
            <person name="Lowry D."/>
            <person name="Mamidi S."/>
            <person name="Sreedasyam A."/>
            <person name="Weng X."/>
            <person name="Barry K."/>
            <person name="Bonette J."/>
            <person name="Campitelli B."/>
            <person name="Daum C."/>
            <person name="Gordon S."/>
            <person name="Gould B."/>
            <person name="Lipzen A."/>
            <person name="Macqueen A."/>
            <person name="Palacio-Mejia J."/>
            <person name="Plott C."/>
            <person name="Shakirov E."/>
            <person name="Shu S."/>
            <person name="Yoshinaga Y."/>
            <person name="Zane M."/>
            <person name="Rokhsar D."/>
            <person name="Grimwood J."/>
            <person name="Schmutz J."/>
            <person name="Juenger T."/>
        </authorList>
    </citation>
    <scope>NUCLEOTIDE SEQUENCE [LARGE SCALE GENOMIC DNA]</scope>
    <source>
        <strain evidence="1">FIL2</strain>
    </source>
</reference>
<sequence length="302" mass="32402">MCEHSLSLSSRCIPFFHGIVSPVPAPLFFFIPARGRLGVAVPALLTRSAPSLSGGGAACGPLRRRPPSLPAPRRQLLPLLPGGRPLLCGRLRRRQLLLLLPGRLEARGGKSPASSLSGPKLVPARPHCCTSSGDSGMAGYSASSSLRIRDPTQAPELHVGAVYWPSVARRAHPGILSAFSCTACGLWIWEGVLNVYAGEVVEYLQLEGRKSKDVPKLNCGCGRPFASLGTQTPNQSRWLHCKVHGQSTQEQELRLVYTLYCIKNFDGGDKIHTTDRVTTAEGPSSSTVANKCSNNSFENVSN</sequence>
<dbReference type="Gramene" id="PVH35838">
    <property type="protein sequence ID" value="PVH35838"/>
    <property type="gene ID" value="PAHAL_7G289900"/>
</dbReference>
<dbReference type="AlphaFoldDB" id="A0A2T8IDV4"/>
<dbReference type="Proteomes" id="UP000243499">
    <property type="component" value="Chromosome 7"/>
</dbReference>
<protein>
    <submittedName>
        <fullName evidence="1">Uncharacterized protein</fullName>
    </submittedName>
</protein>
<gene>
    <name evidence="1" type="ORF">PAHAL_7G289900</name>
</gene>
<organism evidence="1">
    <name type="scientific">Panicum hallii</name>
    <dbReference type="NCBI Taxonomy" id="206008"/>
    <lineage>
        <taxon>Eukaryota</taxon>
        <taxon>Viridiplantae</taxon>
        <taxon>Streptophyta</taxon>
        <taxon>Embryophyta</taxon>
        <taxon>Tracheophyta</taxon>
        <taxon>Spermatophyta</taxon>
        <taxon>Magnoliopsida</taxon>
        <taxon>Liliopsida</taxon>
        <taxon>Poales</taxon>
        <taxon>Poaceae</taxon>
        <taxon>PACMAD clade</taxon>
        <taxon>Panicoideae</taxon>
        <taxon>Panicodae</taxon>
        <taxon>Paniceae</taxon>
        <taxon>Panicinae</taxon>
        <taxon>Panicum</taxon>
        <taxon>Panicum sect. Panicum</taxon>
    </lineage>
</organism>